<name>A0A5U8JJE9_SALET</name>
<dbReference type="AlphaFoldDB" id="A0A5U8JJE9"/>
<gene>
    <name evidence="1" type="ORF">DOI44_26815</name>
</gene>
<dbReference type="EMBL" id="AAGTPA010000061">
    <property type="protein sequence ID" value="EBR8436528.1"/>
    <property type="molecule type" value="Genomic_DNA"/>
</dbReference>
<proteinExistence type="predicted"/>
<organism evidence="1">
    <name type="scientific">Salmonella enterica subsp. enterica serovar Panama</name>
    <dbReference type="NCBI Taxonomy" id="29472"/>
    <lineage>
        <taxon>Bacteria</taxon>
        <taxon>Pseudomonadati</taxon>
        <taxon>Pseudomonadota</taxon>
        <taxon>Gammaproteobacteria</taxon>
        <taxon>Enterobacterales</taxon>
        <taxon>Enterobacteriaceae</taxon>
        <taxon>Salmonella</taxon>
    </lineage>
</organism>
<evidence type="ECO:0000313" key="1">
    <source>
        <dbReference type="EMBL" id="EBR8436528.1"/>
    </source>
</evidence>
<comment type="caution">
    <text evidence="1">The sequence shown here is derived from an EMBL/GenBank/DDBJ whole genome shotgun (WGS) entry which is preliminary data.</text>
</comment>
<sequence>MHRTTDVTGHKALAVLRSFTADMREWGVTVSSEEKLMALAREYFMDDRNTLDGLLLYIAWYGSGEGVVFERDRHDDVLGLLTVTFFSHLVTGWGMPPVHARCFYSSLRVRGSGGIM</sequence>
<accession>A0A5U8JJE9</accession>
<reference evidence="1" key="1">
    <citation type="submission" date="2018-06" db="EMBL/GenBank/DDBJ databases">
        <authorList>
            <person name="Ashton P.M."/>
            <person name="Dallman T."/>
            <person name="Nair S."/>
            <person name="De Pinna E."/>
            <person name="Peters T."/>
            <person name="Grant K."/>
        </authorList>
    </citation>
    <scope>NUCLEOTIDE SEQUENCE [LARGE SCALE GENOMIC DNA]</scope>
    <source>
        <strain evidence="1">449454</strain>
    </source>
</reference>
<protein>
    <submittedName>
        <fullName evidence="1">Uncharacterized protein</fullName>
    </submittedName>
</protein>
<dbReference type="Proteomes" id="UP000839597">
    <property type="component" value="Unassembled WGS sequence"/>
</dbReference>